<dbReference type="AlphaFoldDB" id="A0A2P8R3H0"/>
<dbReference type="PANTHER" id="PTHR43547">
    <property type="entry name" value="TWO-COMPONENT HISTIDINE KINASE"/>
    <property type="match status" value="1"/>
</dbReference>
<name>A0A2P8R3H0_9BACT</name>
<evidence type="ECO:0000256" key="2">
    <source>
        <dbReference type="ARBA" id="ARBA00012438"/>
    </source>
</evidence>
<dbReference type="SUPFAM" id="SSF47384">
    <property type="entry name" value="Homodimeric domain of signal transducing histidine kinase"/>
    <property type="match status" value="1"/>
</dbReference>
<dbReference type="InterPro" id="IPR004358">
    <property type="entry name" value="Sig_transdc_His_kin-like_C"/>
</dbReference>
<keyword evidence="4" id="KW-0472">Membrane</keyword>
<dbReference type="Pfam" id="PF00512">
    <property type="entry name" value="HisKA"/>
    <property type="match status" value="1"/>
</dbReference>
<keyword evidence="6" id="KW-0418">Kinase</keyword>
<keyword evidence="3" id="KW-0597">Phosphoprotein</keyword>
<dbReference type="Gene3D" id="3.30.565.10">
    <property type="entry name" value="Histidine kinase-like ATPase, C-terminal domain"/>
    <property type="match status" value="1"/>
</dbReference>
<proteinExistence type="predicted"/>
<comment type="caution">
    <text evidence="6">The sequence shown here is derived from an EMBL/GenBank/DDBJ whole genome shotgun (WGS) entry which is preliminary data.</text>
</comment>
<dbReference type="Pfam" id="PF02518">
    <property type="entry name" value="HATPase_c"/>
    <property type="match status" value="1"/>
</dbReference>
<feature type="domain" description="Histidine kinase" evidence="5">
    <location>
        <begin position="177"/>
        <end position="373"/>
    </location>
</feature>
<dbReference type="Gene3D" id="1.10.287.130">
    <property type="match status" value="1"/>
</dbReference>
<dbReference type="InterPro" id="IPR036097">
    <property type="entry name" value="HisK_dim/P_sf"/>
</dbReference>
<evidence type="ECO:0000259" key="5">
    <source>
        <dbReference type="PROSITE" id="PS50109"/>
    </source>
</evidence>
<dbReference type="Proteomes" id="UP000240535">
    <property type="component" value="Unassembled WGS sequence"/>
</dbReference>
<dbReference type="SMART" id="SM00388">
    <property type="entry name" value="HisKA"/>
    <property type="match status" value="1"/>
</dbReference>
<organism evidence="6 7">
    <name type="scientific">Campylobacter blaseri</name>
    <dbReference type="NCBI Taxonomy" id="2042961"/>
    <lineage>
        <taxon>Bacteria</taxon>
        <taxon>Pseudomonadati</taxon>
        <taxon>Campylobacterota</taxon>
        <taxon>Epsilonproteobacteria</taxon>
        <taxon>Campylobacterales</taxon>
        <taxon>Campylobacteraceae</taxon>
        <taxon>Campylobacter</taxon>
    </lineage>
</organism>
<evidence type="ECO:0000256" key="4">
    <source>
        <dbReference type="SAM" id="Phobius"/>
    </source>
</evidence>
<keyword evidence="4" id="KW-1133">Transmembrane helix</keyword>
<dbReference type="EC" id="2.7.13.3" evidence="2"/>
<keyword evidence="4" id="KW-0812">Transmembrane</keyword>
<feature type="transmembrane region" description="Helical" evidence="4">
    <location>
        <begin position="6"/>
        <end position="30"/>
    </location>
</feature>
<dbReference type="CDD" id="cd00082">
    <property type="entry name" value="HisKA"/>
    <property type="match status" value="1"/>
</dbReference>
<feature type="transmembrane region" description="Helical" evidence="4">
    <location>
        <begin position="138"/>
        <end position="157"/>
    </location>
</feature>
<evidence type="ECO:0000313" key="6">
    <source>
        <dbReference type="EMBL" id="PSM53035.1"/>
    </source>
</evidence>
<dbReference type="RefSeq" id="WP_106869417.1">
    <property type="nucleotide sequence ID" value="NZ_CP053841.1"/>
</dbReference>
<sequence length="373" mass="43671">MFSKKHILPILLLYILTSIAFLGFFGKFFYEREKQFIINQVAFDLRDLRRELQFKLHETNSLEEGDFSNTKAVALNLRTKEYLKKDFDIAKNLPTQFFDGKNFFLKFQIHSRMMRSQYFIILKSTDLTHEFNSLKLKILLTSSTVLLIILLIAYFIVKLSLRPLYEKIEFLDNFIRDTTHEINTPLSIILMSIELFKTNPEKYLLNIKTASMTISNLYEDLVSLKMGNQEEQNKIEIINLANIINERIKYFDVPLEQKNITLEKNINDVIIKTSKFKITKIIDNLFSNAIKYCNENGVIKIYLKDGLFSISNTGEGISKENLPHIFELYTRFDKRNGGFGIGLNLVKKFIDELGFKITCKSDENKTEFTINFK</sequence>
<evidence type="ECO:0000256" key="1">
    <source>
        <dbReference type="ARBA" id="ARBA00000085"/>
    </source>
</evidence>
<reference evidence="7" key="1">
    <citation type="submission" date="2017-10" db="EMBL/GenBank/DDBJ databases">
        <title>Campylobacter species from seals.</title>
        <authorList>
            <person name="Gilbert M.J."/>
            <person name="Zomer A.L."/>
            <person name="Timmerman A.J."/>
            <person name="Duim B."/>
            <person name="Wagenaar J.A."/>
        </authorList>
    </citation>
    <scope>NUCLEOTIDE SEQUENCE [LARGE SCALE GENOMIC DNA]</scope>
    <source>
        <strain evidence="7">17S00004-5</strain>
    </source>
</reference>
<dbReference type="SUPFAM" id="SSF55874">
    <property type="entry name" value="ATPase domain of HSP90 chaperone/DNA topoisomerase II/histidine kinase"/>
    <property type="match status" value="1"/>
</dbReference>
<keyword evidence="6" id="KW-0808">Transferase</keyword>
<keyword evidence="7" id="KW-1185">Reference proteome</keyword>
<dbReference type="InterPro" id="IPR005467">
    <property type="entry name" value="His_kinase_dom"/>
</dbReference>
<accession>A0A2P8R3H0</accession>
<dbReference type="InterPro" id="IPR003661">
    <property type="entry name" value="HisK_dim/P_dom"/>
</dbReference>
<protein>
    <recommendedName>
        <fullName evidence="2">histidine kinase</fullName>
        <ecNumber evidence="2">2.7.13.3</ecNumber>
    </recommendedName>
</protein>
<dbReference type="PRINTS" id="PR00344">
    <property type="entry name" value="BCTRLSENSOR"/>
</dbReference>
<gene>
    <name evidence="6" type="ORF">CQ405_00325</name>
</gene>
<dbReference type="SMART" id="SM00387">
    <property type="entry name" value="HATPase_c"/>
    <property type="match status" value="1"/>
</dbReference>
<dbReference type="InterPro" id="IPR003594">
    <property type="entry name" value="HATPase_dom"/>
</dbReference>
<dbReference type="PROSITE" id="PS50109">
    <property type="entry name" value="HIS_KIN"/>
    <property type="match status" value="1"/>
</dbReference>
<evidence type="ECO:0000256" key="3">
    <source>
        <dbReference type="ARBA" id="ARBA00022553"/>
    </source>
</evidence>
<dbReference type="InterPro" id="IPR036890">
    <property type="entry name" value="HATPase_C_sf"/>
</dbReference>
<comment type="catalytic activity">
    <reaction evidence="1">
        <text>ATP + protein L-histidine = ADP + protein N-phospho-L-histidine.</text>
        <dbReference type="EC" id="2.7.13.3"/>
    </reaction>
</comment>
<dbReference type="EMBL" id="PDHH01000001">
    <property type="protein sequence ID" value="PSM53035.1"/>
    <property type="molecule type" value="Genomic_DNA"/>
</dbReference>
<dbReference type="OrthoDB" id="9761634at2"/>
<evidence type="ECO:0000313" key="7">
    <source>
        <dbReference type="Proteomes" id="UP000240535"/>
    </source>
</evidence>
<dbReference type="GO" id="GO:0000155">
    <property type="term" value="F:phosphorelay sensor kinase activity"/>
    <property type="evidence" value="ECO:0007669"/>
    <property type="project" value="InterPro"/>
</dbReference>
<dbReference type="PANTHER" id="PTHR43547:SF2">
    <property type="entry name" value="HYBRID SIGNAL TRANSDUCTION HISTIDINE KINASE C"/>
    <property type="match status" value="1"/>
</dbReference>